<dbReference type="HOGENOM" id="CLU_666803_0_0_7"/>
<dbReference type="AlphaFoldDB" id="W4LTQ6"/>
<dbReference type="CDD" id="cd02440">
    <property type="entry name" value="AdoMet_MTases"/>
    <property type="match status" value="1"/>
</dbReference>
<protein>
    <recommendedName>
        <fullName evidence="3">Methyltransferase domain-containing protein</fullName>
    </recommendedName>
</protein>
<dbReference type="Gene3D" id="3.40.50.150">
    <property type="entry name" value="Vaccinia Virus protein VP39"/>
    <property type="match status" value="1"/>
</dbReference>
<dbReference type="Proteomes" id="UP000019141">
    <property type="component" value="Unassembled WGS sequence"/>
</dbReference>
<evidence type="ECO:0000313" key="2">
    <source>
        <dbReference type="Proteomes" id="UP000019141"/>
    </source>
</evidence>
<dbReference type="Pfam" id="PF13489">
    <property type="entry name" value="Methyltransf_23"/>
    <property type="match status" value="1"/>
</dbReference>
<comment type="caution">
    <text evidence="1">The sequence shown here is derived from an EMBL/GenBank/DDBJ whole genome shotgun (WGS) entry which is preliminary data.</text>
</comment>
<dbReference type="SUPFAM" id="SSF53335">
    <property type="entry name" value="S-adenosyl-L-methionine-dependent methyltransferases"/>
    <property type="match status" value="1"/>
</dbReference>
<dbReference type="EMBL" id="AZHW01000253">
    <property type="protein sequence ID" value="ETX01255.1"/>
    <property type="molecule type" value="Genomic_DNA"/>
</dbReference>
<proteinExistence type="predicted"/>
<reference evidence="1 2" key="1">
    <citation type="journal article" date="2014" name="Nature">
        <title>An environmental bacterial taxon with a large and distinct metabolic repertoire.</title>
        <authorList>
            <person name="Wilson M.C."/>
            <person name="Mori T."/>
            <person name="Ruckert C."/>
            <person name="Uria A.R."/>
            <person name="Helf M.J."/>
            <person name="Takada K."/>
            <person name="Gernert C."/>
            <person name="Steffens U.A."/>
            <person name="Heycke N."/>
            <person name="Schmitt S."/>
            <person name="Rinke C."/>
            <person name="Helfrich E.J."/>
            <person name="Brachmann A.O."/>
            <person name="Gurgui C."/>
            <person name="Wakimoto T."/>
            <person name="Kracht M."/>
            <person name="Crusemann M."/>
            <person name="Hentschel U."/>
            <person name="Abe I."/>
            <person name="Matsunaga S."/>
            <person name="Kalinowski J."/>
            <person name="Takeyama H."/>
            <person name="Piel J."/>
        </authorList>
    </citation>
    <scope>NUCLEOTIDE SEQUENCE [LARGE SCALE GENOMIC DNA]</scope>
    <source>
        <strain evidence="2">TSY1</strain>
    </source>
</reference>
<organism evidence="1 2">
    <name type="scientific">Entotheonella factor</name>
    <dbReference type="NCBI Taxonomy" id="1429438"/>
    <lineage>
        <taxon>Bacteria</taxon>
        <taxon>Pseudomonadati</taxon>
        <taxon>Nitrospinota/Tectimicrobiota group</taxon>
        <taxon>Candidatus Tectimicrobiota</taxon>
        <taxon>Candidatus Entotheonellia</taxon>
        <taxon>Candidatus Entotheonellales</taxon>
        <taxon>Candidatus Entotheonellaceae</taxon>
        <taxon>Candidatus Entotheonella</taxon>
    </lineage>
</organism>
<evidence type="ECO:0000313" key="1">
    <source>
        <dbReference type="EMBL" id="ETX01255.1"/>
    </source>
</evidence>
<name>W4LTQ6_ENTF1</name>
<sequence length="412" mass="47173">MKDKQLAPPLDDDCYAEFYELRKAASTMTTVAIDWLRKQAGAVLQRKRSISEDQTFSVLSVGSGEGDIDIEFIRAFLDAWSPRWDTLQYVAIEPNAAHREGFLQRLDDISFDHRLNISVIDQRFEELDRGEHQKQYDLVLFVHVFYYFEDPKEVIQRALTLTKEGGQVVIVHQTPTGIPEIQQKYMHDIKGDENEMFTTADIRNLLDGSVERYQYHEIDAHLDVTECLRGTEAGLKIMSFCMECDLRKLHEAKVAQISRAFWNQAEIKPDGNAFIREPIGVFILESPPIIPDQTNPLADDDPVEDYRQLARQCDWAGLFKPKSFSPHQRDSGPLKLLDVACDTGRWLKAFLRNVPIQSPTHDLNGNRKIAIDVLDPSQTAISKIRDNILAPMQLGQQYITTLQKAELEKRSV</sequence>
<dbReference type="InterPro" id="IPR029063">
    <property type="entry name" value="SAM-dependent_MTases_sf"/>
</dbReference>
<keyword evidence="2" id="KW-1185">Reference proteome</keyword>
<gene>
    <name evidence="1" type="ORF">ETSY1_08045</name>
</gene>
<evidence type="ECO:0008006" key="3">
    <source>
        <dbReference type="Google" id="ProtNLM"/>
    </source>
</evidence>
<accession>W4LTQ6</accession>